<comment type="caution">
    <text evidence="1">The sequence shown here is derived from an EMBL/GenBank/DDBJ whole genome shotgun (WGS) entry which is preliminary data.</text>
</comment>
<reference evidence="1" key="1">
    <citation type="submission" date="2021-03" db="EMBL/GenBank/DDBJ databases">
        <title>Draft genome sequence of rust myrtle Austropuccinia psidii MF-1, a brazilian biotype.</title>
        <authorList>
            <person name="Quecine M.C."/>
            <person name="Pachon D.M.R."/>
            <person name="Bonatelli M.L."/>
            <person name="Correr F.H."/>
            <person name="Franceschini L.M."/>
            <person name="Leite T.F."/>
            <person name="Margarido G.R.A."/>
            <person name="Almeida C.A."/>
            <person name="Ferrarezi J.A."/>
            <person name="Labate C.A."/>
        </authorList>
    </citation>
    <scope>NUCLEOTIDE SEQUENCE</scope>
    <source>
        <strain evidence="1">MF-1</strain>
    </source>
</reference>
<evidence type="ECO:0000313" key="1">
    <source>
        <dbReference type="EMBL" id="MBW0470596.1"/>
    </source>
</evidence>
<accession>A0A9Q3BQS8</accession>
<dbReference type="EMBL" id="AVOT02002495">
    <property type="protein sequence ID" value="MBW0470596.1"/>
    <property type="molecule type" value="Genomic_DNA"/>
</dbReference>
<keyword evidence="2" id="KW-1185">Reference proteome</keyword>
<evidence type="ECO:0000313" key="2">
    <source>
        <dbReference type="Proteomes" id="UP000765509"/>
    </source>
</evidence>
<proteinExistence type="predicted"/>
<gene>
    <name evidence="1" type="ORF">O181_010311</name>
</gene>
<dbReference type="AlphaFoldDB" id="A0A9Q3BQS8"/>
<name>A0A9Q3BQS8_9BASI</name>
<sequence length="124" mass="14741">MRSTSKMNDIEQLLHTLPRMSTPLNQNEGSRISNPPVLKVENSQLKTVFSTYFHSLQLLMGQALFKEVPKPKEWPHFSGEGEYYHMEFIIGIYMIKEYFELQETLVRAIFNPLFTRSEHRWYIN</sequence>
<organism evidence="1 2">
    <name type="scientific">Austropuccinia psidii MF-1</name>
    <dbReference type="NCBI Taxonomy" id="1389203"/>
    <lineage>
        <taxon>Eukaryota</taxon>
        <taxon>Fungi</taxon>
        <taxon>Dikarya</taxon>
        <taxon>Basidiomycota</taxon>
        <taxon>Pucciniomycotina</taxon>
        <taxon>Pucciniomycetes</taxon>
        <taxon>Pucciniales</taxon>
        <taxon>Sphaerophragmiaceae</taxon>
        <taxon>Austropuccinia</taxon>
    </lineage>
</organism>
<protein>
    <submittedName>
        <fullName evidence="1">Uncharacterized protein</fullName>
    </submittedName>
</protein>
<dbReference type="Proteomes" id="UP000765509">
    <property type="component" value="Unassembled WGS sequence"/>
</dbReference>